<gene>
    <name evidence="2" type="ORF">M407DRAFT_118454</name>
</gene>
<dbReference type="EMBL" id="KN822958">
    <property type="protein sequence ID" value="KIO31980.1"/>
    <property type="molecule type" value="Genomic_DNA"/>
</dbReference>
<dbReference type="AlphaFoldDB" id="A0A0C3QIP8"/>
<evidence type="ECO:0000313" key="3">
    <source>
        <dbReference type="Proteomes" id="UP000054248"/>
    </source>
</evidence>
<evidence type="ECO:0000256" key="1">
    <source>
        <dbReference type="SAM" id="MobiDB-lite"/>
    </source>
</evidence>
<proteinExistence type="predicted"/>
<reference evidence="2 3" key="1">
    <citation type="submission" date="2014-04" db="EMBL/GenBank/DDBJ databases">
        <authorList>
            <consortium name="DOE Joint Genome Institute"/>
            <person name="Kuo A."/>
            <person name="Girlanda M."/>
            <person name="Perotto S."/>
            <person name="Kohler A."/>
            <person name="Nagy L.G."/>
            <person name="Floudas D."/>
            <person name="Copeland A."/>
            <person name="Barry K.W."/>
            <person name="Cichocki N."/>
            <person name="Veneault-Fourrey C."/>
            <person name="LaButti K."/>
            <person name="Lindquist E.A."/>
            <person name="Lipzen A."/>
            <person name="Lundell T."/>
            <person name="Morin E."/>
            <person name="Murat C."/>
            <person name="Sun H."/>
            <person name="Tunlid A."/>
            <person name="Henrissat B."/>
            <person name="Grigoriev I.V."/>
            <person name="Hibbett D.S."/>
            <person name="Martin F."/>
            <person name="Nordberg H.P."/>
            <person name="Cantor M.N."/>
            <person name="Hua S.X."/>
        </authorList>
    </citation>
    <scope>NUCLEOTIDE SEQUENCE [LARGE SCALE GENOMIC DNA]</scope>
    <source>
        <strain evidence="2 3">MUT 4182</strain>
    </source>
</reference>
<name>A0A0C3QIP8_9AGAM</name>
<dbReference type="Proteomes" id="UP000054248">
    <property type="component" value="Unassembled WGS sequence"/>
</dbReference>
<sequence length="85" mass="9131">MSLQGGAFNLGGSDFRLKIDAPKPLQPRAGPSNSKASAPGDATAMKYKCKLCPGSNREFMLRGLEDHSKAKHGVTNFRAEDIIRA</sequence>
<reference evidence="3" key="2">
    <citation type="submission" date="2015-01" db="EMBL/GenBank/DDBJ databases">
        <title>Evolutionary Origins and Diversification of the Mycorrhizal Mutualists.</title>
        <authorList>
            <consortium name="DOE Joint Genome Institute"/>
            <consortium name="Mycorrhizal Genomics Consortium"/>
            <person name="Kohler A."/>
            <person name="Kuo A."/>
            <person name="Nagy L.G."/>
            <person name="Floudas D."/>
            <person name="Copeland A."/>
            <person name="Barry K.W."/>
            <person name="Cichocki N."/>
            <person name="Veneault-Fourrey C."/>
            <person name="LaButti K."/>
            <person name="Lindquist E.A."/>
            <person name="Lipzen A."/>
            <person name="Lundell T."/>
            <person name="Morin E."/>
            <person name="Murat C."/>
            <person name="Riley R."/>
            <person name="Ohm R."/>
            <person name="Sun H."/>
            <person name="Tunlid A."/>
            <person name="Henrissat B."/>
            <person name="Grigoriev I.V."/>
            <person name="Hibbett D.S."/>
            <person name="Martin F."/>
        </authorList>
    </citation>
    <scope>NUCLEOTIDE SEQUENCE [LARGE SCALE GENOMIC DNA]</scope>
    <source>
        <strain evidence="3">MUT 4182</strain>
    </source>
</reference>
<dbReference type="OrthoDB" id="2322499at2759"/>
<evidence type="ECO:0000313" key="2">
    <source>
        <dbReference type="EMBL" id="KIO31980.1"/>
    </source>
</evidence>
<dbReference type="HOGENOM" id="CLU_2514289_0_0_1"/>
<protein>
    <submittedName>
        <fullName evidence="2">Uncharacterized protein</fullName>
    </submittedName>
</protein>
<feature type="region of interest" description="Disordered" evidence="1">
    <location>
        <begin position="1"/>
        <end position="40"/>
    </location>
</feature>
<keyword evidence="3" id="KW-1185">Reference proteome</keyword>
<accession>A0A0C3QIP8</accession>
<organism evidence="2 3">
    <name type="scientific">Tulasnella calospora MUT 4182</name>
    <dbReference type="NCBI Taxonomy" id="1051891"/>
    <lineage>
        <taxon>Eukaryota</taxon>
        <taxon>Fungi</taxon>
        <taxon>Dikarya</taxon>
        <taxon>Basidiomycota</taxon>
        <taxon>Agaricomycotina</taxon>
        <taxon>Agaricomycetes</taxon>
        <taxon>Cantharellales</taxon>
        <taxon>Tulasnellaceae</taxon>
        <taxon>Tulasnella</taxon>
    </lineage>
</organism>